<evidence type="ECO:0000313" key="2">
    <source>
        <dbReference type="Proteomes" id="UP000064912"/>
    </source>
</evidence>
<proteinExistence type="predicted"/>
<dbReference type="AlphaFoldDB" id="A0A0D6B3T9"/>
<protein>
    <submittedName>
        <fullName evidence="1">ISSpo9, transposase</fullName>
    </submittedName>
</protein>
<gene>
    <name evidence="1" type="ORF">NHU_02384</name>
</gene>
<accession>A0A0D6B3T9</accession>
<dbReference type="Proteomes" id="UP000064912">
    <property type="component" value="Chromosome"/>
</dbReference>
<name>A0A0D6B3T9_RHOSU</name>
<dbReference type="PATRIC" id="fig|35806.4.peg.2457"/>
<evidence type="ECO:0000313" key="1">
    <source>
        <dbReference type="EMBL" id="BAQ69535.1"/>
    </source>
</evidence>
<dbReference type="EMBL" id="AP014800">
    <property type="protein sequence ID" value="BAQ69535.1"/>
    <property type="molecule type" value="Genomic_DNA"/>
</dbReference>
<dbReference type="KEGG" id="rsu:NHU_02384"/>
<sequence length="106" mass="12269">MSSRPPRRMAKFWKKDSRRGAGTRNEALRAINLLGRTIWRRWSGYRRRSRAETTMNCMKLLGHKLMARGFDRQTAELQVRIDTGAAVLDGVDLEMELAWMARKGCS</sequence>
<reference evidence="1 2" key="1">
    <citation type="submission" date="2015-02" db="EMBL/GenBank/DDBJ databases">
        <title>Genome sequene of Rhodovulum sulfidophilum DSM 2351.</title>
        <authorList>
            <person name="Nagao N."/>
        </authorList>
    </citation>
    <scope>NUCLEOTIDE SEQUENCE [LARGE SCALE GENOMIC DNA]</scope>
    <source>
        <strain evidence="1 2">DSM 2351</strain>
    </source>
</reference>
<organism evidence="1 2">
    <name type="scientific">Rhodovulum sulfidophilum</name>
    <name type="common">Rhodobacter sulfidophilus</name>
    <dbReference type="NCBI Taxonomy" id="35806"/>
    <lineage>
        <taxon>Bacteria</taxon>
        <taxon>Pseudomonadati</taxon>
        <taxon>Pseudomonadota</taxon>
        <taxon>Alphaproteobacteria</taxon>
        <taxon>Rhodobacterales</taxon>
        <taxon>Paracoccaceae</taxon>
        <taxon>Rhodovulum</taxon>
    </lineage>
</organism>